<dbReference type="GO" id="GO:0016477">
    <property type="term" value="P:cell migration"/>
    <property type="evidence" value="ECO:0007669"/>
    <property type="project" value="TreeGrafter"/>
</dbReference>
<dbReference type="InterPro" id="IPR026791">
    <property type="entry name" value="DOCK"/>
</dbReference>
<dbReference type="GO" id="GO:0007264">
    <property type="term" value="P:small GTPase-mediated signal transduction"/>
    <property type="evidence" value="ECO:0007669"/>
    <property type="project" value="InterPro"/>
</dbReference>
<dbReference type="AlphaFoldDB" id="A0A915KLC9"/>
<evidence type="ECO:0000313" key="3">
    <source>
        <dbReference type="Proteomes" id="UP000887565"/>
    </source>
</evidence>
<protein>
    <submittedName>
        <fullName evidence="4">DOCKER domain-containing protein</fullName>
    </submittedName>
</protein>
<dbReference type="InterPro" id="IPR043161">
    <property type="entry name" value="DOCK_C_lobe_A"/>
</dbReference>
<evidence type="ECO:0000313" key="4">
    <source>
        <dbReference type="WBParaSite" id="nRc.2.0.1.t39238-RA"/>
    </source>
</evidence>
<proteinExistence type="inferred from homology"/>
<evidence type="ECO:0000256" key="1">
    <source>
        <dbReference type="PROSITE-ProRule" id="PRU00984"/>
    </source>
</evidence>
<dbReference type="Pfam" id="PF23554">
    <property type="entry name" value="TPR_DOCK"/>
    <property type="match status" value="1"/>
</dbReference>
<dbReference type="GO" id="GO:0005085">
    <property type="term" value="F:guanyl-nucleotide exchange factor activity"/>
    <property type="evidence" value="ECO:0007669"/>
    <property type="project" value="InterPro"/>
</dbReference>
<reference evidence="4" key="1">
    <citation type="submission" date="2022-11" db="UniProtKB">
        <authorList>
            <consortium name="WormBaseParasite"/>
        </authorList>
    </citation>
    <scope>IDENTIFICATION</scope>
</reference>
<organism evidence="3 4">
    <name type="scientific">Romanomermis culicivorax</name>
    <name type="common">Nematode worm</name>
    <dbReference type="NCBI Taxonomy" id="13658"/>
    <lineage>
        <taxon>Eukaryota</taxon>
        <taxon>Metazoa</taxon>
        <taxon>Ecdysozoa</taxon>
        <taxon>Nematoda</taxon>
        <taxon>Enoplea</taxon>
        <taxon>Dorylaimia</taxon>
        <taxon>Mermithida</taxon>
        <taxon>Mermithoidea</taxon>
        <taxon>Mermithidae</taxon>
        <taxon>Romanomermis</taxon>
    </lineage>
</organism>
<dbReference type="GO" id="GO:0005737">
    <property type="term" value="C:cytoplasm"/>
    <property type="evidence" value="ECO:0007669"/>
    <property type="project" value="TreeGrafter"/>
</dbReference>
<dbReference type="GO" id="GO:0031267">
    <property type="term" value="F:small GTPase binding"/>
    <property type="evidence" value="ECO:0007669"/>
    <property type="project" value="TreeGrafter"/>
</dbReference>
<dbReference type="WBParaSite" id="nRc.2.0.1.t39238-RA">
    <property type="protein sequence ID" value="nRc.2.0.1.t39238-RA"/>
    <property type="gene ID" value="nRc.2.0.1.g39238"/>
</dbReference>
<dbReference type="InterPro" id="IPR056372">
    <property type="entry name" value="TPR_DOCK"/>
</dbReference>
<accession>A0A915KLC9</accession>
<dbReference type="GO" id="GO:0005886">
    <property type="term" value="C:plasma membrane"/>
    <property type="evidence" value="ECO:0007669"/>
    <property type="project" value="TreeGrafter"/>
</dbReference>
<dbReference type="InterPro" id="IPR027357">
    <property type="entry name" value="DOCKER_dom"/>
</dbReference>
<dbReference type="PROSITE" id="PS51651">
    <property type="entry name" value="DOCKER"/>
    <property type="match status" value="1"/>
</dbReference>
<keyword evidence="3" id="KW-1185">Reference proteome</keyword>
<dbReference type="PANTHER" id="PTHR45653:SF10">
    <property type="entry name" value="MYOBLAST CITY, ISOFORM B"/>
    <property type="match status" value="1"/>
</dbReference>
<evidence type="ECO:0000259" key="2">
    <source>
        <dbReference type="PROSITE" id="PS51651"/>
    </source>
</evidence>
<dbReference type="PANTHER" id="PTHR45653">
    <property type="entry name" value="DEDICATOR OF CYTOKINESIS"/>
    <property type="match status" value="1"/>
</dbReference>
<feature type="domain" description="DOCKER" evidence="2">
    <location>
        <begin position="392"/>
        <end position="634"/>
    </location>
</feature>
<dbReference type="Proteomes" id="UP000887565">
    <property type="component" value="Unplaced"/>
</dbReference>
<dbReference type="OMA" id="CDVENIV"/>
<comment type="similarity">
    <text evidence="1">Belongs to the DOCK family.</text>
</comment>
<dbReference type="Gene3D" id="1.25.40.410">
    <property type="match status" value="1"/>
</dbReference>
<sequence>LRCHNYKDEDFKDLLRKTPLLVASLFKKQTDSHDEKFKLTLKCLGAALKYFPMVVDELSAVSRLFTYFRVELTEILVNVPQKLMMQGLRFVESLINSNVFVRQECRLLLLPCFLRLLKNCIETGDELDLSASVILGLFDILYGRNSTCKPDNCDVENIVGILLRPIMQLVVRMSDSSPSPNNQDMKLKYVAILIAILDKLTACSYSNYIKRFGHPVDLADFLTEMFMLIKDLVENCRFAPDWFHLIFVQNSVFLKILSFAAETVRLRFADPSRAVQCTVYKDFFQTCVAFIIQKHLQPKMALDKRKLTHKKDLRLACANEIKALWTKMDAFRKSEFIPNLVGPILCVTLISYPELRRSTIPLFLDMIATTLCPSTSSQIKGDTLKNNCAPSEKYLQFEREFISQLDILVDSGYGDEHYADAFINIMNDLLPKHKDNKIRKMGDRLVDIVRRLMRRLLEYRDVKQNHDCIDNRLNCVFNLMEFYKEIEQVELYVRYCYKLYHFHSQAGNFVEAAWTLKLHADLLHRRMAQFYDNIINQKRAEPEHFYVLFCGKDFPAFLQKRSFIYRGQPFERIGDFNNRMVAQYPKATISSKWEEPSDSQSSSQMLYIRKVDPMIDESLLNQFSSRNSNGHVNW</sequence>
<dbReference type="GO" id="GO:0007520">
    <property type="term" value="P:myoblast fusion"/>
    <property type="evidence" value="ECO:0007669"/>
    <property type="project" value="TreeGrafter"/>
</dbReference>
<name>A0A915KLC9_ROMCU</name>